<evidence type="ECO:0000313" key="3">
    <source>
        <dbReference type="Proteomes" id="UP000596092"/>
    </source>
</evidence>
<sequence>MQLVVKKWGNSLGVRIPKSIAEAGKLRVDQEISIEAVDGKIVITPVIQTKEYSLKELLSGCSPKLLALDDENRQWLDDEPVGKEIW</sequence>
<dbReference type="KEGG" id="dog:HP555_02220"/>
<evidence type="ECO:0000259" key="1">
    <source>
        <dbReference type="SMART" id="SM00966"/>
    </source>
</evidence>
<dbReference type="SMART" id="SM00966">
    <property type="entry name" value="SpoVT_AbrB"/>
    <property type="match status" value="1"/>
</dbReference>
<dbReference type="SUPFAM" id="SSF89447">
    <property type="entry name" value="AbrB/MazE/MraZ-like"/>
    <property type="match status" value="1"/>
</dbReference>
<evidence type="ECO:0000313" key="2">
    <source>
        <dbReference type="EMBL" id="QQG64762.1"/>
    </source>
</evidence>
<dbReference type="InterPro" id="IPR039052">
    <property type="entry name" value="Antitox_PemI-like"/>
</dbReference>
<name>A0A7T6APP5_9BACT</name>
<reference evidence="2 3" key="1">
    <citation type="submission" date="2020-05" db="EMBL/GenBank/DDBJ databases">
        <title>Complete genome of Desulfobulbus oligotrophicus.</title>
        <authorList>
            <person name="Podar M."/>
        </authorList>
    </citation>
    <scope>NUCLEOTIDE SEQUENCE [LARGE SCALE GENOMIC DNA]</scope>
    <source>
        <strain evidence="2 3">Prop6</strain>
    </source>
</reference>
<organism evidence="2 3">
    <name type="scientific">Desulfobulbus oligotrophicus</name>
    <dbReference type="NCBI Taxonomy" id="1909699"/>
    <lineage>
        <taxon>Bacteria</taxon>
        <taxon>Pseudomonadati</taxon>
        <taxon>Thermodesulfobacteriota</taxon>
        <taxon>Desulfobulbia</taxon>
        <taxon>Desulfobulbales</taxon>
        <taxon>Desulfobulbaceae</taxon>
        <taxon>Desulfobulbus</taxon>
    </lineage>
</organism>
<protein>
    <submittedName>
        <fullName evidence="2">AbrB/MazE/SpoVT family DNA-binding domain-containing protein</fullName>
    </submittedName>
</protein>
<dbReference type="InterPro" id="IPR007159">
    <property type="entry name" value="SpoVT-AbrB_dom"/>
</dbReference>
<dbReference type="Proteomes" id="UP000596092">
    <property type="component" value="Chromosome"/>
</dbReference>
<gene>
    <name evidence="2" type="ORF">HP555_02220</name>
</gene>
<dbReference type="Gene3D" id="2.10.260.10">
    <property type="match status" value="1"/>
</dbReference>
<dbReference type="EMBL" id="CP054140">
    <property type="protein sequence ID" value="QQG64762.1"/>
    <property type="molecule type" value="Genomic_DNA"/>
</dbReference>
<dbReference type="GO" id="GO:0003677">
    <property type="term" value="F:DNA binding"/>
    <property type="evidence" value="ECO:0007669"/>
    <property type="project" value="UniProtKB-KW"/>
</dbReference>
<accession>A0A7T6APP5</accession>
<dbReference type="RefSeq" id="WP_199263593.1">
    <property type="nucleotide sequence ID" value="NZ_CP054140.1"/>
</dbReference>
<keyword evidence="2" id="KW-0238">DNA-binding</keyword>
<keyword evidence="3" id="KW-1185">Reference proteome</keyword>
<dbReference type="PANTHER" id="PTHR40516">
    <property type="entry name" value="ANTITOXIN CHPS-RELATED"/>
    <property type="match status" value="1"/>
</dbReference>
<feature type="domain" description="SpoVT-AbrB" evidence="1">
    <location>
        <begin position="6"/>
        <end position="51"/>
    </location>
</feature>
<dbReference type="Pfam" id="PF04014">
    <property type="entry name" value="MazE_antitoxin"/>
    <property type="match status" value="1"/>
</dbReference>
<dbReference type="AlphaFoldDB" id="A0A7T6APP5"/>
<dbReference type="PANTHER" id="PTHR40516:SF1">
    <property type="entry name" value="ANTITOXIN CHPS-RELATED"/>
    <property type="match status" value="1"/>
</dbReference>
<proteinExistence type="predicted"/>
<dbReference type="GO" id="GO:0097351">
    <property type="term" value="F:toxin sequestering activity"/>
    <property type="evidence" value="ECO:0007669"/>
    <property type="project" value="InterPro"/>
</dbReference>
<dbReference type="InterPro" id="IPR037914">
    <property type="entry name" value="SpoVT-AbrB_sf"/>
</dbReference>